<accession>A0ABU6MFD9</accession>
<keyword evidence="1" id="KW-0812">Transmembrane</keyword>
<sequence length="173" mass="19600">MKKWMYGILSVLALAIIFATVYYGFIHNTNVDKAASFSNVKEKSKGLNKEKKPADLNGVEKALGINDQSSEQAVVEVMHEMTHQKVKADEKWGAVEMDQDNIDAVLSVLKSSDFTDKDQMLKIAENWKKGDFSNIVEDHNYFWKLQGGNVGKAYGKLSNKEEEAYIQKNFKDK</sequence>
<keyword evidence="3" id="KW-1185">Reference proteome</keyword>
<evidence type="ECO:0000313" key="2">
    <source>
        <dbReference type="EMBL" id="MED1203009.1"/>
    </source>
</evidence>
<protein>
    <submittedName>
        <fullName evidence="2">DUF6241 domain-containing protein</fullName>
    </submittedName>
</protein>
<reference evidence="2 3" key="1">
    <citation type="submission" date="2023-03" db="EMBL/GenBank/DDBJ databases">
        <title>Bacillus Genome Sequencing.</title>
        <authorList>
            <person name="Dunlap C."/>
        </authorList>
    </citation>
    <scope>NUCLEOTIDE SEQUENCE [LARGE SCALE GENOMIC DNA]</scope>
    <source>
        <strain evidence="2 3">B-23453</strain>
    </source>
</reference>
<organism evidence="2 3">
    <name type="scientific">Heyndrickxia acidicola</name>
    <dbReference type="NCBI Taxonomy" id="209389"/>
    <lineage>
        <taxon>Bacteria</taxon>
        <taxon>Bacillati</taxon>
        <taxon>Bacillota</taxon>
        <taxon>Bacilli</taxon>
        <taxon>Bacillales</taxon>
        <taxon>Bacillaceae</taxon>
        <taxon>Heyndrickxia</taxon>
    </lineage>
</organism>
<feature type="transmembrane region" description="Helical" evidence="1">
    <location>
        <begin position="6"/>
        <end position="26"/>
    </location>
</feature>
<dbReference type="EMBL" id="JARMAB010000009">
    <property type="protein sequence ID" value="MED1203009.1"/>
    <property type="molecule type" value="Genomic_DNA"/>
</dbReference>
<gene>
    <name evidence="2" type="ORF">P4T90_07855</name>
</gene>
<dbReference type="RefSeq" id="WP_066266083.1">
    <property type="nucleotide sequence ID" value="NZ_JARMAB010000009.1"/>
</dbReference>
<dbReference type="Proteomes" id="UP001341444">
    <property type="component" value="Unassembled WGS sequence"/>
</dbReference>
<evidence type="ECO:0000313" key="3">
    <source>
        <dbReference type="Proteomes" id="UP001341444"/>
    </source>
</evidence>
<comment type="caution">
    <text evidence="2">The sequence shown here is derived from an EMBL/GenBank/DDBJ whole genome shotgun (WGS) entry which is preliminary data.</text>
</comment>
<name>A0ABU6MFD9_9BACI</name>
<evidence type="ECO:0000256" key="1">
    <source>
        <dbReference type="SAM" id="Phobius"/>
    </source>
</evidence>
<keyword evidence="1" id="KW-1133">Transmembrane helix</keyword>
<dbReference type="InterPro" id="IPR046208">
    <property type="entry name" value="DUF6241"/>
</dbReference>
<proteinExistence type="predicted"/>
<keyword evidence="1" id="KW-0472">Membrane</keyword>
<dbReference type="Pfam" id="PF19754">
    <property type="entry name" value="DUF6241"/>
    <property type="match status" value="1"/>
</dbReference>